<evidence type="ECO:0000313" key="9">
    <source>
        <dbReference type="Proteomes" id="UP000522720"/>
    </source>
</evidence>
<dbReference type="PANTHER" id="PTHR36174">
    <property type="entry name" value="LIPID II:GLYCINE GLYCYLTRANSFERASE"/>
    <property type="match status" value="1"/>
</dbReference>
<dbReference type="GO" id="GO:0071555">
    <property type="term" value="P:cell wall organization"/>
    <property type="evidence" value="ECO:0007669"/>
    <property type="project" value="UniProtKB-KW"/>
</dbReference>
<keyword evidence="3" id="KW-0133">Cell shape</keyword>
<protein>
    <submittedName>
        <fullName evidence="8">Aminoacyltransferase</fullName>
    </submittedName>
</protein>
<evidence type="ECO:0000256" key="2">
    <source>
        <dbReference type="ARBA" id="ARBA00022679"/>
    </source>
</evidence>
<dbReference type="Pfam" id="PF02388">
    <property type="entry name" value="FemAB"/>
    <property type="match status" value="1"/>
</dbReference>
<keyword evidence="7" id="KW-0175">Coiled coil</keyword>
<proteinExistence type="inferred from homology"/>
<dbReference type="EMBL" id="JAAXPR010000001">
    <property type="protein sequence ID" value="NKZ19331.1"/>
    <property type="molecule type" value="Genomic_DNA"/>
</dbReference>
<organism evidence="8 9">
    <name type="scientific">Streptococcus ovuberis</name>
    <dbReference type="NCBI Taxonomy" id="1936207"/>
    <lineage>
        <taxon>Bacteria</taxon>
        <taxon>Bacillati</taxon>
        <taxon>Bacillota</taxon>
        <taxon>Bacilli</taxon>
        <taxon>Lactobacillales</taxon>
        <taxon>Streptococcaceae</taxon>
        <taxon>Streptococcus</taxon>
    </lineage>
</organism>
<dbReference type="RefSeq" id="WP_168548097.1">
    <property type="nucleotide sequence ID" value="NZ_JAAXPR010000001.1"/>
</dbReference>
<evidence type="ECO:0000256" key="5">
    <source>
        <dbReference type="ARBA" id="ARBA00023315"/>
    </source>
</evidence>
<sequence length="406" mass="46600">MYSYKVGISAQEHDQFAMASDQTNLLQSSNWAKVKDNWANERIGFYEDGTLVASCSLLIKLLPLGFTMLYIPRGPIMNYSDQDLVKFVIQSLKTYGKTKRALFIKFDPALLLRQYALQDAPSSPEKEETQIYLKNLENAGAIWLGRTSHIAESIQPRFQANVYTAANLAEQFPKHTKRLMKDANNRGVITSRGDLKDLPEFAKVVALTEGRKGVALRNEAYFRKLMTIYGQDAYLHLAKVNLSQRLTDYQTQLKQVNRDLAETADHQKKRLTKLQQQKASIEKYIQEFSEFTETYPDELVIAGILSIRFGHSMEMLYAGMNEAFKKFYPQYSLYPKVFQDAFHDGVAWANMGGVEGSLDDGLTKFKANFAPMFEEYIGEFDIPVNSLLYKLSRFAYQTRKKLRNRH</sequence>
<dbReference type="InterPro" id="IPR050644">
    <property type="entry name" value="PG_Glycine_Bridge_Synth"/>
</dbReference>
<gene>
    <name evidence="8" type="ORF">HF992_00425</name>
</gene>
<dbReference type="GO" id="GO:0009252">
    <property type="term" value="P:peptidoglycan biosynthetic process"/>
    <property type="evidence" value="ECO:0007669"/>
    <property type="project" value="UniProtKB-KW"/>
</dbReference>
<keyword evidence="9" id="KW-1185">Reference proteome</keyword>
<evidence type="ECO:0000256" key="6">
    <source>
        <dbReference type="ARBA" id="ARBA00023316"/>
    </source>
</evidence>
<dbReference type="AlphaFoldDB" id="A0A7X6MXS5"/>
<dbReference type="Proteomes" id="UP000522720">
    <property type="component" value="Unassembled WGS sequence"/>
</dbReference>
<dbReference type="InterPro" id="IPR016181">
    <property type="entry name" value="Acyl_CoA_acyltransferase"/>
</dbReference>
<comment type="similarity">
    <text evidence="1">Belongs to the FemABX family.</text>
</comment>
<dbReference type="GO" id="GO:0008360">
    <property type="term" value="P:regulation of cell shape"/>
    <property type="evidence" value="ECO:0007669"/>
    <property type="project" value="UniProtKB-KW"/>
</dbReference>
<dbReference type="Gene3D" id="1.20.58.90">
    <property type="match status" value="1"/>
</dbReference>
<name>A0A7X6MXS5_9STRE</name>
<feature type="coiled-coil region" evidence="7">
    <location>
        <begin position="239"/>
        <end position="277"/>
    </location>
</feature>
<evidence type="ECO:0000256" key="7">
    <source>
        <dbReference type="SAM" id="Coils"/>
    </source>
</evidence>
<dbReference type="PROSITE" id="PS51191">
    <property type="entry name" value="FEMABX"/>
    <property type="match status" value="1"/>
</dbReference>
<dbReference type="GO" id="GO:0016755">
    <property type="term" value="F:aminoacyltransferase activity"/>
    <property type="evidence" value="ECO:0007669"/>
    <property type="project" value="InterPro"/>
</dbReference>
<reference evidence="8 9" key="1">
    <citation type="submission" date="2020-04" db="EMBL/GenBank/DDBJ databases">
        <title>MicrobeNet Type strains.</title>
        <authorList>
            <person name="Nicholson A.C."/>
        </authorList>
    </citation>
    <scope>NUCLEOTIDE SEQUENCE [LARGE SCALE GENOMIC DNA]</scope>
    <source>
        <strain evidence="8 9">CCUG 69612</strain>
    </source>
</reference>
<accession>A0A7X6MXS5</accession>
<dbReference type="InterPro" id="IPR003447">
    <property type="entry name" value="FEMABX"/>
</dbReference>
<dbReference type="SUPFAM" id="SSF55729">
    <property type="entry name" value="Acyl-CoA N-acyltransferases (Nat)"/>
    <property type="match status" value="2"/>
</dbReference>
<evidence type="ECO:0000256" key="3">
    <source>
        <dbReference type="ARBA" id="ARBA00022960"/>
    </source>
</evidence>
<keyword evidence="5 8" id="KW-0012">Acyltransferase</keyword>
<keyword evidence="2 8" id="KW-0808">Transferase</keyword>
<dbReference type="PANTHER" id="PTHR36174:SF1">
    <property type="entry name" value="LIPID II:GLYCINE GLYCYLTRANSFERASE"/>
    <property type="match status" value="1"/>
</dbReference>
<dbReference type="Gene3D" id="3.40.630.30">
    <property type="match status" value="2"/>
</dbReference>
<evidence type="ECO:0000256" key="4">
    <source>
        <dbReference type="ARBA" id="ARBA00022984"/>
    </source>
</evidence>
<evidence type="ECO:0000313" key="8">
    <source>
        <dbReference type="EMBL" id="NKZ19331.1"/>
    </source>
</evidence>
<evidence type="ECO:0000256" key="1">
    <source>
        <dbReference type="ARBA" id="ARBA00009943"/>
    </source>
</evidence>
<keyword evidence="6" id="KW-0961">Cell wall biogenesis/degradation</keyword>
<keyword evidence="4" id="KW-0573">Peptidoglycan synthesis</keyword>
<comment type="caution">
    <text evidence="8">The sequence shown here is derived from an EMBL/GenBank/DDBJ whole genome shotgun (WGS) entry which is preliminary data.</text>
</comment>